<keyword evidence="3" id="KW-0808">Transferase</keyword>
<evidence type="ECO:0000256" key="8">
    <source>
        <dbReference type="RuleBase" id="RU362026"/>
    </source>
</evidence>
<protein>
    <recommendedName>
        <fullName evidence="8">Methyltransferase</fullName>
        <ecNumber evidence="8">2.1.1.-</ecNumber>
    </recommendedName>
</protein>
<gene>
    <name evidence="11" type="ORF">AJAP_07510</name>
</gene>
<feature type="region of interest" description="Disordered" evidence="9">
    <location>
        <begin position="304"/>
        <end position="330"/>
    </location>
</feature>
<dbReference type="KEGG" id="aja:AJAP_07510"/>
<evidence type="ECO:0000313" key="12">
    <source>
        <dbReference type="Proteomes" id="UP000028492"/>
    </source>
</evidence>
<evidence type="ECO:0000256" key="5">
    <source>
        <dbReference type="ARBA" id="ARBA00022747"/>
    </source>
</evidence>
<dbReference type="InterPro" id="IPR029063">
    <property type="entry name" value="SAM-dependent_MTases_sf"/>
</dbReference>
<dbReference type="InterPro" id="IPR017985">
    <property type="entry name" value="MeTrfase_CN4_CS"/>
</dbReference>
<dbReference type="eggNOG" id="COG0863">
    <property type="taxonomic scope" value="Bacteria"/>
</dbReference>
<dbReference type="RefSeq" id="WP_051972377.1">
    <property type="nucleotide sequence ID" value="NZ_CP008953.1"/>
</dbReference>
<dbReference type="GO" id="GO:0008170">
    <property type="term" value="F:N-methyltransferase activity"/>
    <property type="evidence" value="ECO:0007669"/>
    <property type="project" value="InterPro"/>
</dbReference>
<evidence type="ECO:0000256" key="7">
    <source>
        <dbReference type="ARBA" id="ARBA00049120"/>
    </source>
</evidence>
<evidence type="ECO:0000256" key="3">
    <source>
        <dbReference type="ARBA" id="ARBA00022679"/>
    </source>
</evidence>
<dbReference type="EC" id="2.1.1.-" evidence="8"/>
<dbReference type="PROSITE" id="PS00093">
    <property type="entry name" value="N4_MTASE"/>
    <property type="match status" value="1"/>
</dbReference>
<sequence length="417" mass="45464">MNTQPRSTVHYRDESVTLLTGDAASTLTGMPDRSVDCVVTSPPYWGLRDYGTGSWVCGDADCAHLAAAGRGGNVRQSIQRQSAYPASAAHRGGAPARCRRCGARREDDQHGLEPTPQDYVNRLREVFGQLHRVLADTGTVWLNLGDCYATEPPGRADDAMRASTLTGRSTAAQLQDSVRRAGAARAHDLPRKNLMGMPWRVAFALQEDGWILRNAIVWHKPNAMPESVRDRLSNRYEMLFLLTKQQKYFFDLDPIREPLARPEAVGESIVIGGANEGRYGGIDATARRRGNSVYGKYRDTEPFAGKPHSDAMRPTGTQHTAAHARGKNPGDVWSITTRPLREAHFAAFPVDIPLRCIAAGCPDGAVVLDPFSGAATTGLAARKLGRNYIGIDLNPDFHDIGLRRLGLETRGGDEVAA</sequence>
<keyword evidence="5" id="KW-0680">Restriction system</keyword>
<feature type="domain" description="DNA methylase N-4/N-6" evidence="10">
    <location>
        <begin position="35"/>
        <end position="400"/>
    </location>
</feature>
<dbReference type="Pfam" id="PF01555">
    <property type="entry name" value="N6_N4_Mtase"/>
    <property type="match status" value="1"/>
</dbReference>
<dbReference type="GO" id="GO:0032259">
    <property type="term" value="P:methylation"/>
    <property type="evidence" value="ECO:0007669"/>
    <property type="project" value="UniProtKB-KW"/>
</dbReference>
<dbReference type="GO" id="GO:0009307">
    <property type="term" value="P:DNA restriction-modification system"/>
    <property type="evidence" value="ECO:0007669"/>
    <property type="project" value="UniProtKB-KW"/>
</dbReference>
<evidence type="ECO:0000259" key="10">
    <source>
        <dbReference type="Pfam" id="PF01555"/>
    </source>
</evidence>
<keyword evidence="6" id="KW-0238">DNA-binding</keyword>
<evidence type="ECO:0000256" key="4">
    <source>
        <dbReference type="ARBA" id="ARBA00022691"/>
    </source>
</evidence>
<dbReference type="Proteomes" id="UP000028492">
    <property type="component" value="Chromosome"/>
</dbReference>
<comment type="catalytic activity">
    <reaction evidence="7">
        <text>a 2'-deoxycytidine in DNA + S-adenosyl-L-methionine = an N(4)-methyl-2'-deoxycytidine in DNA + S-adenosyl-L-homocysteine + H(+)</text>
        <dbReference type="Rhea" id="RHEA:16857"/>
        <dbReference type="Rhea" id="RHEA-COMP:11369"/>
        <dbReference type="Rhea" id="RHEA-COMP:13674"/>
        <dbReference type="ChEBI" id="CHEBI:15378"/>
        <dbReference type="ChEBI" id="CHEBI:57856"/>
        <dbReference type="ChEBI" id="CHEBI:59789"/>
        <dbReference type="ChEBI" id="CHEBI:85452"/>
        <dbReference type="ChEBI" id="CHEBI:137933"/>
        <dbReference type="EC" id="2.1.1.113"/>
    </reaction>
</comment>
<evidence type="ECO:0000256" key="9">
    <source>
        <dbReference type="SAM" id="MobiDB-lite"/>
    </source>
</evidence>
<dbReference type="REBASE" id="90382">
    <property type="entry name" value="M2.Aja44213ORF7505P"/>
</dbReference>
<dbReference type="InterPro" id="IPR001091">
    <property type="entry name" value="RM_Methyltransferase"/>
</dbReference>
<dbReference type="InterPro" id="IPR002941">
    <property type="entry name" value="DNA_methylase_N4/N6"/>
</dbReference>
<dbReference type="SUPFAM" id="SSF53335">
    <property type="entry name" value="S-adenosyl-L-methionine-dependent methyltransferases"/>
    <property type="match status" value="1"/>
</dbReference>
<dbReference type="HOGENOM" id="CLU_024927_2_0_11"/>
<evidence type="ECO:0000256" key="1">
    <source>
        <dbReference type="ARBA" id="ARBA00010203"/>
    </source>
</evidence>
<reference evidence="11 12" key="1">
    <citation type="journal article" date="2014" name="J. Biotechnol.">
        <title>Complete genome sequence of the actinobacterium Amycolatopsis japonica MG417-CF17(T) (=DSM 44213T) producing (S,S)-N,N'-ethylenediaminedisuccinic acid.</title>
        <authorList>
            <person name="Stegmann E."/>
            <person name="Albersmeier A."/>
            <person name="Spohn M."/>
            <person name="Gert H."/>
            <person name="Weber T."/>
            <person name="Wohlleben W."/>
            <person name="Kalinowski J."/>
            <person name="Ruckert C."/>
        </authorList>
    </citation>
    <scope>NUCLEOTIDE SEQUENCE [LARGE SCALE GENOMIC DNA]</scope>
    <source>
        <strain evidence="12">MG417-CF17 (DSM 44213)</strain>
    </source>
</reference>
<keyword evidence="2" id="KW-0489">Methyltransferase</keyword>
<dbReference type="AlphaFoldDB" id="A0A075UPG4"/>
<organism evidence="11 12">
    <name type="scientific">Amycolatopsis japonica</name>
    <dbReference type="NCBI Taxonomy" id="208439"/>
    <lineage>
        <taxon>Bacteria</taxon>
        <taxon>Bacillati</taxon>
        <taxon>Actinomycetota</taxon>
        <taxon>Actinomycetes</taxon>
        <taxon>Pseudonocardiales</taxon>
        <taxon>Pseudonocardiaceae</taxon>
        <taxon>Amycolatopsis</taxon>
        <taxon>Amycolatopsis japonica group</taxon>
    </lineage>
</organism>
<dbReference type="EMBL" id="CP008953">
    <property type="protein sequence ID" value="AIG74414.1"/>
    <property type="molecule type" value="Genomic_DNA"/>
</dbReference>
<dbReference type="STRING" id="208439.AJAP_07510"/>
<name>A0A075UPG4_9PSEU</name>
<comment type="similarity">
    <text evidence="1">Belongs to the N(4)/N(6)-methyltransferase family. N(4) subfamily.</text>
</comment>
<evidence type="ECO:0000256" key="2">
    <source>
        <dbReference type="ARBA" id="ARBA00022603"/>
    </source>
</evidence>
<keyword evidence="4" id="KW-0949">S-adenosyl-L-methionine</keyword>
<proteinExistence type="inferred from homology"/>
<evidence type="ECO:0000313" key="11">
    <source>
        <dbReference type="EMBL" id="AIG74414.1"/>
    </source>
</evidence>
<dbReference type="Gene3D" id="3.40.50.150">
    <property type="entry name" value="Vaccinia Virus protein VP39"/>
    <property type="match status" value="1"/>
</dbReference>
<evidence type="ECO:0000256" key="6">
    <source>
        <dbReference type="ARBA" id="ARBA00023125"/>
    </source>
</evidence>
<accession>A0A075UPG4</accession>
<dbReference type="GO" id="GO:0015667">
    <property type="term" value="F:site-specific DNA-methyltransferase (cytosine-N4-specific) activity"/>
    <property type="evidence" value="ECO:0007669"/>
    <property type="project" value="UniProtKB-EC"/>
</dbReference>
<feature type="region of interest" description="Disordered" evidence="9">
    <location>
        <begin position="88"/>
        <end position="116"/>
    </location>
</feature>
<keyword evidence="12" id="KW-1185">Reference proteome</keyword>
<dbReference type="GO" id="GO:0003677">
    <property type="term" value="F:DNA binding"/>
    <property type="evidence" value="ECO:0007669"/>
    <property type="project" value="UniProtKB-KW"/>
</dbReference>
<dbReference type="PRINTS" id="PR00508">
    <property type="entry name" value="S21N4MTFRASE"/>
</dbReference>